<organism evidence="2 3">
    <name type="scientific">Trichobilharzia regenti</name>
    <name type="common">Nasal bird schistosome</name>
    <dbReference type="NCBI Taxonomy" id="157069"/>
    <lineage>
        <taxon>Eukaryota</taxon>
        <taxon>Metazoa</taxon>
        <taxon>Spiralia</taxon>
        <taxon>Lophotrochozoa</taxon>
        <taxon>Platyhelminthes</taxon>
        <taxon>Trematoda</taxon>
        <taxon>Digenea</taxon>
        <taxon>Strigeidida</taxon>
        <taxon>Schistosomatoidea</taxon>
        <taxon>Schistosomatidae</taxon>
        <taxon>Trichobilharzia</taxon>
    </lineage>
</organism>
<feature type="compositionally biased region" description="Low complexity" evidence="1">
    <location>
        <begin position="248"/>
        <end position="259"/>
    </location>
</feature>
<feature type="region of interest" description="Disordered" evidence="1">
    <location>
        <begin position="379"/>
        <end position="447"/>
    </location>
</feature>
<evidence type="ECO:0000313" key="2">
    <source>
        <dbReference type="Proteomes" id="UP000050795"/>
    </source>
</evidence>
<name>A0AA85IT97_TRIRE</name>
<dbReference type="AlphaFoldDB" id="A0AA85IT97"/>
<feature type="compositionally biased region" description="Polar residues" evidence="1">
    <location>
        <begin position="162"/>
        <end position="171"/>
    </location>
</feature>
<feature type="region of interest" description="Disordered" evidence="1">
    <location>
        <begin position="228"/>
        <end position="287"/>
    </location>
</feature>
<evidence type="ECO:0000256" key="1">
    <source>
        <dbReference type="SAM" id="MobiDB-lite"/>
    </source>
</evidence>
<dbReference type="WBParaSite" id="TREG1_118650.1">
    <property type="protein sequence ID" value="TREG1_118650.1"/>
    <property type="gene ID" value="TREG1_118650"/>
</dbReference>
<accession>A0AA85IT97</accession>
<feature type="region of interest" description="Disordered" evidence="1">
    <location>
        <begin position="310"/>
        <end position="345"/>
    </location>
</feature>
<feature type="compositionally biased region" description="Polar residues" evidence="1">
    <location>
        <begin position="260"/>
        <end position="270"/>
    </location>
</feature>
<keyword evidence="2" id="KW-1185">Reference proteome</keyword>
<feature type="compositionally biased region" description="Low complexity" evidence="1">
    <location>
        <begin position="422"/>
        <end position="443"/>
    </location>
</feature>
<protein>
    <submittedName>
        <fullName evidence="3">Uncharacterized protein</fullName>
    </submittedName>
</protein>
<proteinExistence type="predicted"/>
<reference evidence="2" key="1">
    <citation type="submission" date="2022-06" db="EMBL/GenBank/DDBJ databases">
        <authorList>
            <person name="Berger JAMES D."/>
            <person name="Berger JAMES D."/>
        </authorList>
    </citation>
    <scope>NUCLEOTIDE SEQUENCE [LARGE SCALE GENOMIC DNA]</scope>
</reference>
<sequence length="486" mass="51898">MGDDSFECLSSGSGDSWDILSNSGSEKERDVAVLEKSDVKCNPNICASCGDVLSDEFLQCLLCKNCYICMKCKAKALHSLKCSEVEEHSFISTHRTVDNVSHSENCESDVLSLPETEHASSSSVHEHFTDIDNWVKSSSNTDSFTSSDFNSIKNDMEVDDMLSTNSTNDYRQSSHEKSTNQLAQGDNSILNALLQFLQKSNNGPLLPTTESSLFESKMSTVTSIEPSLPKASFQPHHTAAAAAVHNQSLSSRSSSSSLSEANNITTNNECLSRHGSPPPFTTPGTSPFSGGITAATGLFSTGGILKKESFSGSSVGSNSPNRSSPTFDFSPQSSSSPSVSSLSSSPLGAATQFLKSVVKYSAAALNNFDLLSLDHTDEMPIDNWSKSSVTSSTANKQGRSNNKPASRTSSPTSFGIFSKVVNNNNNSNNNNDTTTTSNNNSSNIGNSLKGMPVKAALWDSEHLREIVAPKPIPPSSIAEITAYNLR</sequence>
<evidence type="ECO:0000313" key="3">
    <source>
        <dbReference type="WBParaSite" id="TREG1_118650.1"/>
    </source>
</evidence>
<feature type="region of interest" description="Disordered" evidence="1">
    <location>
        <begin position="162"/>
        <end position="181"/>
    </location>
</feature>
<reference evidence="3" key="2">
    <citation type="submission" date="2023-11" db="UniProtKB">
        <authorList>
            <consortium name="WormBaseParasite"/>
        </authorList>
    </citation>
    <scope>IDENTIFICATION</scope>
</reference>
<feature type="compositionally biased region" description="Polar residues" evidence="1">
    <location>
        <begin position="384"/>
        <end position="415"/>
    </location>
</feature>
<dbReference type="Proteomes" id="UP000050795">
    <property type="component" value="Unassembled WGS sequence"/>
</dbReference>